<evidence type="ECO:0000259" key="1">
    <source>
        <dbReference type="Pfam" id="PF00576"/>
    </source>
</evidence>
<keyword evidence="2" id="KW-0378">Hydrolase</keyword>
<keyword evidence="3" id="KW-1185">Reference proteome</keyword>
<reference evidence="2 3" key="1">
    <citation type="submission" date="2023-06" db="EMBL/GenBank/DDBJ databases">
        <authorList>
            <person name="Yushchuk O."/>
            <person name="Binda E."/>
            <person name="Ruckert-Reed C."/>
            <person name="Fedorenko V."/>
            <person name="Kalinowski J."/>
            <person name="Marinelli F."/>
        </authorList>
    </citation>
    <scope>NUCLEOTIDE SEQUENCE [LARGE SCALE GENOMIC DNA]</scope>
    <source>
        <strain evidence="2 3">NRRL 3884</strain>
    </source>
</reference>
<evidence type="ECO:0000313" key="2">
    <source>
        <dbReference type="EMBL" id="WIM94427.1"/>
    </source>
</evidence>
<name>A0ABY8WAN2_9ACTN</name>
<proteinExistence type="predicted"/>
<sequence>MSISAQAVDVIHGRPAAGIRVRVQRKTSDLGIELDDWLTVEHAETDGMGYVRADAGQRLGRGPYQLIFDSNAYFATLGLRTAYKEVSVVVRLIGESDFCQLQVRLAPYYYSMYFAHRD</sequence>
<dbReference type="SUPFAM" id="SSF49472">
    <property type="entry name" value="Transthyretin (synonym: prealbumin)"/>
    <property type="match status" value="1"/>
</dbReference>
<gene>
    <name evidence="2" type="ORF">ACTOB_006451</name>
</gene>
<dbReference type="EC" id="3.5.2.17" evidence="2"/>
<dbReference type="Gene3D" id="2.60.40.180">
    <property type="entry name" value="Transthyretin/hydroxyisourate hydrolase domain"/>
    <property type="match status" value="1"/>
</dbReference>
<dbReference type="RefSeq" id="WP_284915630.1">
    <property type="nucleotide sequence ID" value="NZ_CP126980.1"/>
</dbReference>
<accession>A0ABY8WAN2</accession>
<dbReference type="Proteomes" id="UP001240150">
    <property type="component" value="Chromosome"/>
</dbReference>
<feature type="domain" description="Transthyretin/hydroxyisourate hydrolase" evidence="1">
    <location>
        <begin position="3"/>
        <end position="113"/>
    </location>
</feature>
<dbReference type="InterPro" id="IPR036817">
    <property type="entry name" value="Transthyretin/HIU_hydrolase_sf"/>
</dbReference>
<organism evidence="2 3">
    <name type="scientific">Actinoplanes oblitus</name>
    <dbReference type="NCBI Taxonomy" id="3040509"/>
    <lineage>
        <taxon>Bacteria</taxon>
        <taxon>Bacillati</taxon>
        <taxon>Actinomycetota</taxon>
        <taxon>Actinomycetes</taxon>
        <taxon>Micromonosporales</taxon>
        <taxon>Micromonosporaceae</taxon>
        <taxon>Actinoplanes</taxon>
    </lineage>
</organism>
<dbReference type="InterPro" id="IPR023416">
    <property type="entry name" value="Transthyretin/HIU_hydrolase_d"/>
</dbReference>
<protein>
    <submittedName>
        <fullName evidence="2">Hydroxyisourate hydrolase</fullName>
        <ecNumber evidence="2">3.5.2.17</ecNumber>
    </submittedName>
</protein>
<dbReference type="Pfam" id="PF00576">
    <property type="entry name" value="Transthyretin"/>
    <property type="match status" value="1"/>
</dbReference>
<dbReference type="EMBL" id="CP126980">
    <property type="protein sequence ID" value="WIM94427.1"/>
    <property type="molecule type" value="Genomic_DNA"/>
</dbReference>
<evidence type="ECO:0000313" key="3">
    <source>
        <dbReference type="Proteomes" id="UP001240150"/>
    </source>
</evidence>
<dbReference type="GO" id="GO:0033971">
    <property type="term" value="F:hydroxyisourate hydrolase activity"/>
    <property type="evidence" value="ECO:0007669"/>
    <property type="project" value="UniProtKB-EC"/>
</dbReference>